<organism evidence="3 4">
    <name type="scientific">Aerophobetes bacterium</name>
    <dbReference type="NCBI Taxonomy" id="2030807"/>
    <lineage>
        <taxon>Bacteria</taxon>
        <taxon>Candidatus Aerophobota</taxon>
    </lineage>
</organism>
<keyword evidence="1" id="KW-0175">Coiled coil</keyword>
<protein>
    <submittedName>
        <fullName evidence="3">Uncharacterized protein</fullName>
    </submittedName>
</protein>
<reference evidence="4" key="1">
    <citation type="submission" date="2017-08" db="EMBL/GenBank/DDBJ databases">
        <title>A dynamic microbial community with high functional redundancy inhabits the cold, oxic subseafloor aquifer.</title>
        <authorList>
            <person name="Tully B.J."/>
            <person name="Wheat C.G."/>
            <person name="Glazer B.T."/>
            <person name="Huber J.A."/>
        </authorList>
    </citation>
    <scope>NUCLEOTIDE SEQUENCE [LARGE SCALE GENOMIC DNA]</scope>
</reference>
<accession>A0A2A4YD56</accession>
<evidence type="ECO:0000313" key="3">
    <source>
        <dbReference type="EMBL" id="PCI92621.1"/>
    </source>
</evidence>
<sequence>MTLQSATFANRFERAHDLFTSTFGNFQEVSQSIAGLRVRTDQARKNAQTDNLRECHPRELHDIAQKITTQAQTLVANKLQLTQVINAVKKAADFAKRSPIDSYTIETIDALGISDGLGGRIDQAQKQLPAFRKQLVRDLAKLIKEEQTMQNEIKGLTSSLNSLQSYIENRGWFQGLISAAFKNSPIEAAQFEDALETHVPASLGRDQYTLPTHDEIDGYDSAVESDDESETEDEALVTKETIAPSTKKADIGYVAKVLREQRQLQKDMDRIMNPGGHATASASEPCDTEDDVQEIKEQVATKTPLRRSARIRSQSTGTRDSEARFQKDKQRAAEFLKQLEASNLVESDSDPEDDIPFSALYPAALQRRQIAEAEKAKKVARTTPSTKRSTRTRKAPIRFGFEVSKKIPYAEVQKELDAISAQYDKIVPSVSSEESDPEDDIPFSALYPAALQRRQIAKQEAAEAKKAPKTKKVKKAVKPTTPPPRRSTRVRKAPNRLGFEVSETSAYKKPMEMLKVIVSEKETEEVQEASAKTRRSTRVKATKRAPKEKAPTAPRRRSTRRAAPVIEEEVTPVVVAETPAVTVPLRRSTRTRTATKFYGFS</sequence>
<feature type="coiled-coil region" evidence="1">
    <location>
        <begin position="132"/>
        <end position="159"/>
    </location>
</feature>
<dbReference type="AlphaFoldDB" id="A0A2A4YD56"/>
<evidence type="ECO:0000313" key="4">
    <source>
        <dbReference type="Proteomes" id="UP000217838"/>
    </source>
</evidence>
<feature type="region of interest" description="Disordered" evidence="2">
    <location>
        <begin position="521"/>
        <end position="564"/>
    </location>
</feature>
<evidence type="ECO:0000256" key="1">
    <source>
        <dbReference type="SAM" id="Coils"/>
    </source>
</evidence>
<feature type="compositionally biased region" description="Basic residues" evidence="2">
    <location>
        <begin position="532"/>
        <end position="544"/>
    </location>
</feature>
<feature type="region of interest" description="Disordered" evidence="2">
    <location>
        <begin position="457"/>
        <end position="493"/>
    </location>
</feature>
<comment type="caution">
    <text evidence="3">The sequence shown here is derived from an EMBL/GenBank/DDBJ whole genome shotgun (WGS) entry which is preliminary data.</text>
</comment>
<proteinExistence type="predicted"/>
<dbReference type="EMBL" id="NVUU01000093">
    <property type="protein sequence ID" value="PCI92621.1"/>
    <property type="molecule type" value="Genomic_DNA"/>
</dbReference>
<dbReference type="Proteomes" id="UP000217838">
    <property type="component" value="Unassembled WGS sequence"/>
</dbReference>
<feature type="compositionally biased region" description="Basic residues" evidence="2">
    <location>
        <begin position="467"/>
        <end position="477"/>
    </location>
</feature>
<gene>
    <name evidence="3" type="ORF">COB11_06970</name>
</gene>
<evidence type="ECO:0000256" key="2">
    <source>
        <dbReference type="SAM" id="MobiDB-lite"/>
    </source>
</evidence>
<feature type="region of interest" description="Disordered" evidence="2">
    <location>
        <begin position="374"/>
        <end position="394"/>
    </location>
</feature>
<feature type="region of interest" description="Disordered" evidence="2">
    <location>
        <begin position="300"/>
        <end position="328"/>
    </location>
</feature>
<name>A0A2A4YD56_UNCAE</name>
<feature type="compositionally biased region" description="Basic and acidic residues" evidence="2">
    <location>
        <begin position="319"/>
        <end position="328"/>
    </location>
</feature>